<organism evidence="1 2">
    <name type="scientific">Sorangium cellulosum</name>
    <name type="common">Polyangium cellulosum</name>
    <dbReference type="NCBI Taxonomy" id="56"/>
    <lineage>
        <taxon>Bacteria</taxon>
        <taxon>Pseudomonadati</taxon>
        <taxon>Myxococcota</taxon>
        <taxon>Polyangia</taxon>
        <taxon>Polyangiales</taxon>
        <taxon>Polyangiaceae</taxon>
        <taxon>Sorangium</taxon>
    </lineage>
</organism>
<accession>A0A4P2PTV1</accession>
<dbReference type="Gene3D" id="3.30.70.2940">
    <property type="match status" value="1"/>
</dbReference>
<name>A0A4P2PTV1_SORCE</name>
<dbReference type="NCBIfam" id="TIGR01888">
    <property type="entry name" value="cas_cmr3"/>
    <property type="match status" value="1"/>
</dbReference>
<evidence type="ECO:0008006" key="3">
    <source>
        <dbReference type="Google" id="ProtNLM"/>
    </source>
</evidence>
<evidence type="ECO:0000313" key="1">
    <source>
        <dbReference type="EMBL" id="AUX19881.1"/>
    </source>
</evidence>
<dbReference type="Proteomes" id="UP000295781">
    <property type="component" value="Chromosome"/>
</dbReference>
<dbReference type="EMBL" id="CP012670">
    <property type="protein sequence ID" value="AUX19881.1"/>
    <property type="molecule type" value="Genomic_DNA"/>
</dbReference>
<dbReference type="Gene3D" id="2.60.40.4350">
    <property type="match status" value="1"/>
</dbReference>
<dbReference type="Pfam" id="PF09700">
    <property type="entry name" value="Cas_Cmr3"/>
    <property type="match status" value="1"/>
</dbReference>
<proteinExistence type="predicted"/>
<gene>
    <name evidence="1" type="ORF">SOCEGT47_003340</name>
</gene>
<sequence>MSVWTIEPRDPLVVRDGRPNQGRSESAARAFPLPSTIAGVVRTRLGLGIDGVFARTSADELAALRAVAVRGPWLVEPDTGTVYAPTPADLALLADAERRTIAALSPAPMAAPLLADEGLPGELVPVWAHRHEREGKAKGPPAFLRWDAFARWLARPGRRAGEDADSILQGAIDALPRESRLHVQVGEHATAEDGMLFETEGLRFVHPDTRAPLALAVEVDDAAAAKVGSLREGLAPMGGKRRLVRWTRATRPLPEVPEPVLNRAGLGDTGSRVRVLLLTPALFDEGWRPRLSPGAPLGPAEGVTGVRLVAACVGRPLAISGWDLAKQQPKRIRRAVPAGSVYWLELTGPPAARRAWVQRVWAKAVSDAEEDRRDGFGVAAIGNVLEEGGAA</sequence>
<dbReference type="OrthoDB" id="6162707at2"/>
<reference evidence="1 2" key="1">
    <citation type="submission" date="2015-09" db="EMBL/GenBank/DDBJ databases">
        <title>Sorangium comparison.</title>
        <authorList>
            <person name="Zaburannyi N."/>
            <person name="Bunk B."/>
            <person name="Overmann J."/>
            <person name="Mueller R."/>
        </authorList>
    </citation>
    <scope>NUCLEOTIDE SEQUENCE [LARGE SCALE GENOMIC DNA]</scope>
    <source>
        <strain evidence="1 2">So ceGT47</strain>
    </source>
</reference>
<dbReference type="InterPro" id="IPR010165">
    <property type="entry name" value="CRISPR-Cmr3_IIIB"/>
</dbReference>
<dbReference type="AlphaFoldDB" id="A0A4P2PTV1"/>
<evidence type="ECO:0000313" key="2">
    <source>
        <dbReference type="Proteomes" id="UP000295781"/>
    </source>
</evidence>
<dbReference type="RefSeq" id="WP_129344665.1">
    <property type="nucleotide sequence ID" value="NZ_CP012670.1"/>
</dbReference>
<dbReference type="InterPro" id="IPR019117">
    <property type="entry name" value="CRISPR-assoc_protein_Cmr3"/>
</dbReference>
<protein>
    <recommendedName>
        <fullName evidence="3">CRISPR-associated protein Cmr3</fullName>
    </recommendedName>
</protein>